<evidence type="ECO:0000256" key="1">
    <source>
        <dbReference type="SAM" id="MobiDB-lite"/>
    </source>
</evidence>
<feature type="compositionally biased region" description="Polar residues" evidence="1">
    <location>
        <begin position="8"/>
        <end position="17"/>
    </location>
</feature>
<dbReference type="SUPFAM" id="SSF52540">
    <property type="entry name" value="P-loop containing nucleoside triphosphate hydrolases"/>
    <property type="match status" value="1"/>
</dbReference>
<evidence type="ECO:0000259" key="2">
    <source>
        <dbReference type="Pfam" id="PF19044"/>
    </source>
</evidence>
<accession>A0A1G1V5H1</accession>
<dbReference type="InterPro" id="IPR043964">
    <property type="entry name" value="P-loop_TraG"/>
</dbReference>
<evidence type="ECO:0000313" key="4">
    <source>
        <dbReference type="Proteomes" id="UP000178319"/>
    </source>
</evidence>
<dbReference type="Pfam" id="PF19044">
    <property type="entry name" value="P-loop_TraG"/>
    <property type="match status" value="1"/>
</dbReference>
<reference evidence="3 4" key="1">
    <citation type="journal article" date="2016" name="Nat. Commun.">
        <title>Thousands of microbial genomes shed light on interconnected biogeochemical processes in an aquifer system.</title>
        <authorList>
            <person name="Anantharaman K."/>
            <person name="Brown C.T."/>
            <person name="Hug L.A."/>
            <person name="Sharon I."/>
            <person name="Castelle C.J."/>
            <person name="Probst A.J."/>
            <person name="Thomas B.C."/>
            <person name="Singh A."/>
            <person name="Wilkins M.J."/>
            <person name="Karaoz U."/>
            <person name="Brodie E.L."/>
            <person name="Williams K.H."/>
            <person name="Hubbard S.S."/>
            <person name="Banfield J.F."/>
        </authorList>
    </citation>
    <scope>NUCLEOTIDE SEQUENCE [LARGE SCALE GENOMIC DNA]</scope>
</reference>
<feature type="region of interest" description="Disordered" evidence="1">
    <location>
        <begin position="581"/>
        <end position="646"/>
    </location>
</feature>
<dbReference type="NCBIfam" id="NF045971">
    <property type="entry name" value="conju_CD1110"/>
    <property type="match status" value="1"/>
</dbReference>
<dbReference type="InterPro" id="IPR027417">
    <property type="entry name" value="P-loop_NTPase"/>
</dbReference>
<dbReference type="EMBL" id="MHBZ01000033">
    <property type="protein sequence ID" value="OGY10532.1"/>
    <property type="molecule type" value="Genomic_DNA"/>
</dbReference>
<name>A0A1G1V5H1_9BACT</name>
<dbReference type="PANTHER" id="PTHR30121:SF6">
    <property type="entry name" value="SLR6007 PROTEIN"/>
    <property type="match status" value="1"/>
</dbReference>
<feature type="compositionally biased region" description="Pro residues" evidence="1">
    <location>
        <begin position="624"/>
        <end position="636"/>
    </location>
</feature>
<comment type="caution">
    <text evidence="3">The sequence shown here is derived from an EMBL/GenBank/DDBJ whole genome shotgun (WGS) entry which is preliminary data.</text>
</comment>
<protein>
    <recommendedName>
        <fullName evidence="2">TraG P-loop domain-containing protein</fullName>
    </recommendedName>
</protein>
<dbReference type="Gene3D" id="3.40.50.300">
    <property type="entry name" value="P-loop containing nucleotide triphosphate hydrolases"/>
    <property type="match status" value="1"/>
</dbReference>
<dbReference type="STRING" id="1797516.A3D26_00330"/>
<proteinExistence type="predicted"/>
<sequence>MFKKSGVNHPTTGSVPTNLEKKPTTSKSIQDIIAPKKIEIDFDYMIINERYFRTLFISGYPRFVYPGWLDPVINFDHSLDLSFFIYPVQGKGVLDDLRRKITEMEAEIATDIQRGKILNPSTEAKLEDARGLQEQLVKGAERFFQFSFYITIPASNLEELNNITAQVESTLGSILIVAKKTSLRMEDGFLTTLPLGEDRLSITRNMDSTSLATTFPFSSAELSSDRGVLYGINEDNDSLVVFDRFSLENYNSVIFATSGAGKSFAVKLEALRSLMFGAEVFIIDPEQEYQKLAGAVGGEFISFSFGSQAKINPFDLSTVRQDEENQLSLKILSLHSLFGVIMGTLNPSEQAVLDRALIATYKAKGITPDPTTQTKPPPLMEDLYKTLIGMEDQVSRSLADRLEKFVKGSFAGIFDQHTNINLTNPFTVFSVRDLEEALRPIAMFVILDFIWTRVKETLKKRILIVDEAWHMMRYPDTAAFLYSVAKRSRKYYLGLTTITQDVQDFLSLDIGKAIVTNSALRLLMKQSPTAIDTVGEVFKLSQGEKQLLLASDIGEGIFFAGSNHVAIRVVASEEEYKLVSTKPSETVEEREVERKTRDSGLGTQGNPTQAMPTQQTAPVVLVPVIPPTPPQPPSQPAGPIYQVEEE</sequence>
<dbReference type="InterPro" id="IPR051162">
    <property type="entry name" value="T4SS_component"/>
</dbReference>
<feature type="compositionally biased region" description="Basic and acidic residues" evidence="1">
    <location>
        <begin position="585"/>
        <end position="598"/>
    </location>
</feature>
<dbReference type="Gene3D" id="1.10.8.730">
    <property type="match status" value="1"/>
</dbReference>
<dbReference type="CDD" id="cd01127">
    <property type="entry name" value="TrwB_TraG_TraD_VirD4"/>
    <property type="match status" value="1"/>
</dbReference>
<feature type="compositionally biased region" description="Polar residues" evidence="1">
    <location>
        <begin position="604"/>
        <end position="617"/>
    </location>
</feature>
<dbReference type="AlphaFoldDB" id="A0A1G1V5H1"/>
<evidence type="ECO:0000313" key="3">
    <source>
        <dbReference type="EMBL" id="OGY10532.1"/>
    </source>
</evidence>
<feature type="domain" description="TraG P-loop" evidence="2">
    <location>
        <begin position="246"/>
        <end position="587"/>
    </location>
</feature>
<dbReference type="Proteomes" id="UP000178319">
    <property type="component" value="Unassembled WGS sequence"/>
</dbReference>
<organism evidence="3 4">
    <name type="scientific">Candidatus Blackburnbacteria bacterium RIFCSPHIGHO2_02_FULL_44_20</name>
    <dbReference type="NCBI Taxonomy" id="1797516"/>
    <lineage>
        <taxon>Bacteria</taxon>
        <taxon>Candidatus Blackburniibacteriota</taxon>
    </lineage>
</organism>
<feature type="region of interest" description="Disordered" evidence="1">
    <location>
        <begin position="1"/>
        <end position="23"/>
    </location>
</feature>
<dbReference type="PANTHER" id="PTHR30121">
    <property type="entry name" value="UNCHARACTERIZED PROTEIN YJGR-RELATED"/>
    <property type="match status" value="1"/>
</dbReference>
<gene>
    <name evidence="3" type="ORF">A3D26_00330</name>
</gene>